<feature type="compositionally biased region" description="Basic and acidic residues" evidence="1">
    <location>
        <begin position="472"/>
        <end position="482"/>
    </location>
</feature>
<evidence type="ECO:0000313" key="3">
    <source>
        <dbReference type="EMBL" id="GMF51123.1"/>
    </source>
</evidence>
<feature type="compositionally biased region" description="Polar residues" evidence="1">
    <location>
        <begin position="459"/>
        <end position="471"/>
    </location>
</feature>
<dbReference type="InterPro" id="IPR001584">
    <property type="entry name" value="Integrase_cat-core"/>
</dbReference>
<dbReference type="SUPFAM" id="SSF53098">
    <property type="entry name" value="Ribonuclease H-like"/>
    <property type="match status" value="1"/>
</dbReference>
<dbReference type="InterPro" id="IPR012337">
    <property type="entry name" value="RNaseH-like_sf"/>
</dbReference>
<feature type="compositionally biased region" description="Polar residues" evidence="1">
    <location>
        <begin position="557"/>
        <end position="576"/>
    </location>
</feature>
<dbReference type="Gene3D" id="1.10.340.70">
    <property type="match status" value="1"/>
</dbReference>
<dbReference type="PANTHER" id="PTHR47266">
    <property type="entry name" value="ENDONUCLEASE-RELATED"/>
    <property type="match status" value="1"/>
</dbReference>
<feature type="region of interest" description="Disordered" evidence="1">
    <location>
        <begin position="295"/>
        <end position="324"/>
    </location>
</feature>
<feature type="compositionally biased region" description="Low complexity" evidence="1">
    <location>
        <begin position="611"/>
        <end position="622"/>
    </location>
</feature>
<name>A0A9W6Y362_9STRA</name>
<feature type="region of interest" description="Disordered" evidence="1">
    <location>
        <begin position="337"/>
        <end position="374"/>
    </location>
</feature>
<protein>
    <submittedName>
        <fullName evidence="3">Unnamed protein product</fullName>
    </submittedName>
</protein>
<dbReference type="InterPro" id="IPR052160">
    <property type="entry name" value="Gypsy_RT_Integrase-like"/>
</dbReference>
<dbReference type="Gene3D" id="3.30.420.10">
    <property type="entry name" value="Ribonuclease H-like superfamily/Ribonuclease H"/>
    <property type="match status" value="1"/>
</dbReference>
<keyword evidence="4" id="KW-1185">Reference proteome</keyword>
<feature type="domain" description="Integrase catalytic" evidence="2">
    <location>
        <begin position="141"/>
        <end position="276"/>
    </location>
</feature>
<accession>A0A9W6Y362</accession>
<dbReference type="InterPro" id="IPR036397">
    <property type="entry name" value="RNaseH_sf"/>
</dbReference>
<dbReference type="OrthoDB" id="1934939at2759"/>
<gene>
    <name evidence="3" type="ORF">Pfra01_002058100</name>
</gene>
<evidence type="ECO:0000313" key="4">
    <source>
        <dbReference type="Proteomes" id="UP001165121"/>
    </source>
</evidence>
<dbReference type="InterPro" id="IPR041588">
    <property type="entry name" value="Integrase_H2C2"/>
</dbReference>
<evidence type="ECO:0000256" key="1">
    <source>
        <dbReference type="SAM" id="MobiDB-lite"/>
    </source>
</evidence>
<dbReference type="EMBL" id="BSXT01002818">
    <property type="protein sequence ID" value="GMF51123.1"/>
    <property type="molecule type" value="Genomic_DNA"/>
</dbReference>
<dbReference type="GO" id="GO:0003676">
    <property type="term" value="F:nucleic acid binding"/>
    <property type="evidence" value="ECO:0007669"/>
    <property type="project" value="InterPro"/>
</dbReference>
<sequence>MKPHEPSAEGPGSSEVGAAEETVTAEVELTIENGQLTDTEIKQWQHDSKWARKLQRDGKYLGQQIVTKDGLVYMLGNDKALRVVLPVALRAKALREAHDSIYSGLLRTPQTFARVAQIYWWPGMRTQVKLWVPNCRDCGTRKTRPTAGIPPLRSQCIGAVGDRWALDVAGPLPVTADGNRYVIAATDYASRYAVAVATPAHTAVDIAKFIMERIVLVYGPMREVVMDGAPELDGAMIKELVKLLQARQTTPVPYRPMLLALVERFHKIWKDMVSMYVNEGQNDWDRWVPSAPGDTGWRMVGVSPSPRGAHEQGDRVSKVSGAERSIASRTVLQQECEEQRAAPNRRPGVDSEAAQRQGGHQACTSVDRSGKDRQRRGFDNWRVTRLDTREELVVHCGFLLSYHYPPGQKETVADRILAELAEDETGIEVEREPTENLSRQEEGGNAAGRPGPAEPRSTAMATTNGDWTQQQRLERTMGKEVGRVPPPGARQALPVGVSSRTAQKAPSRKRRRGAAADQEEARRAEEQQQKKRRAGDEARAARAARRGDAREDRVPTATGTNGVPTTSGNICSSIGGSPTGVGPLEERPDQEAEGCDTVPMVSGVAQGNEPRAGGAAGALRGRGPTREEPTGSPLLQTATRGATLFDQGKIEDDLLAGDGVWTERSLTAEGTRVGRVETDDGDD</sequence>
<dbReference type="Proteomes" id="UP001165121">
    <property type="component" value="Unassembled WGS sequence"/>
</dbReference>
<dbReference type="GO" id="GO:0015074">
    <property type="term" value="P:DNA integration"/>
    <property type="evidence" value="ECO:0007669"/>
    <property type="project" value="InterPro"/>
</dbReference>
<reference evidence="3" key="1">
    <citation type="submission" date="2023-04" db="EMBL/GenBank/DDBJ databases">
        <title>Phytophthora fragariaefolia NBRC 109709.</title>
        <authorList>
            <person name="Ichikawa N."/>
            <person name="Sato H."/>
            <person name="Tonouchi N."/>
        </authorList>
    </citation>
    <scope>NUCLEOTIDE SEQUENCE</scope>
    <source>
        <strain evidence="3">NBRC 109709</strain>
    </source>
</reference>
<comment type="caution">
    <text evidence="3">The sequence shown here is derived from an EMBL/GenBank/DDBJ whole genome shotgun (WGS) entry which is preliminary data.</text>
</comment>
<feature type="region of interest" description="Disordered" evidence="1">
    <location>
        <begin position="423"/>
        <end position="636"/>
    </location>
</feature>
<evidence type="ECO:0000259" key="2">
    <source>
        <dbReference type="PROSITE" id="PS50994"/>
    </source>
</evidence>
<dbReference type="Pfam" id="PF17921">
    <property type="entry name" value="Integrase_H2C2"/>
    <property type="match status" value="1"/>
</dbReference>
<organism evidence="3 4">
    <name type="scientific">Phytophthora fragariaefolia</name>
    <dbReference type="NCBI Taxonomy" id="1490495"/>
    <lineage>
        <taxon>Eukaryota</taxon>
        <taxon>Sar</taxon>
        <taxon>Stramenopiles</taxon>
        <taxon>Oomycota</taxon>
        <taxon>Peronosporomycetes</taxon>
        <taxon>Peronosporales</taxon>
        <taxon>Peronosporaceae</taxon>
        <taxon>Phytophthora</taxon>
    </lineage>
</organism>
<dbReference type="PROSITE" id="PS50994">
    <property type="entry name" value="INTEGRASE"/>
    <property type="match status" value="1"/>
</dbReference>
<feature type="compositionally biased region" description="Basic and acidic residues" evidence="1">
    <location>
        <begin position="428"/>
        <end position="442"/>
    </location>
</feature>
<dbReference type="AlphaFoldDB" id="A0A9W6Y362"/>
<feature type="compositionally biased region" description="Basic and acidic residues" evidence="1">
    <location>
        <begin position="308"/>
        <end position="317"/>
    </location>
</feature>
<feature type="compositionally biased region" description="Basic and acidic residues" evidence="1">
    <location>
        <begin position="519"/>
        <end position="554"/>
    </location>
</feature>
<proteinExistence type="predicted"/>